<accession>A0AAV9I6L9</accession>
<name>A0AAV9I6L9_9PEZI</name>
<evidence type="ECO:0000313" key="2">
    <source>
        <dbReference type="EMBL" id="KAK4467098.1"/>
    </source>
</evidence>
<reference evidence="2" key="1">
    <citation type="journal article" date="2023" name="Mol. Phylogenet. Evol.">
        <title>Genome-scale phylogeny and comparative genomics of the fungal order Sordariales.</title>
        <authorList>
            <person name="Hensen N."/>
            <person name="Bonometti L."/>
            <person name="Westerberg I."/>
            <person name="Brannstrom I.O."/>
            <person name="Guillou S."/>
            <person name="Cros-Aarteil S."/>
            <person name="Calhoun S."/>
            <person name="Haridas S."/>
            <person name="Kuo A."/>
            <person name="Mondo S."/>
            <person name="Pangilinan J."/>
            <person name="Riley R."/>
            <person name="LaButti K."/>
            <person name="Andreopoulos B."/>
            <person name="Lipzen A."/>
            <person name="Chen C."/>
            <person name="Yan M."/>
            <person name="Daum C."/>
            <person name="Ng V."/>
            <person name="Clum A."/>
            <person name="Steindorff A."/>
            <person name="Ohm R.A."/>
            <person name="Martin F."/>
            <person name="Silar P."/>
            <person name="Natvig D.O."/>
            <person name="Lalanne C."/>
            <person name="Gautier V."/>
            <person name="Ament-Velasquez S.L."/>
            <person name="Kruys A."/>
            <person name="Hutchinson M.I."/>
            <person name="Powell A.J."/>
            <person name="Barry K."/>
            <person name="Miller A.N."/>
            <person name="Grigoriev I.V."/>
            <person name="Debuchy R."/>
            <person name="Gladieux P."/>
            <person name="Hiltunen Thoren M."/>
            <person name="Johannesson H."/>
        </authorList>
    </citation>
    <scope>NUCLEOTIDE SEQUENCE</scope>
    <source>
        <strain evidence="2">PSN324</strain>
    </source>
</reference>
<protein>
    <submittedName>
        <fullName evidence="2">Uncharacterized protein</fullName>
    </submittedName>
</protein>
<gene>
    <name evidence="2" type="ORF">QBC42DRAFT_342560</name>
</gene>
<feature type="compositionally biased region" description="Basic and acidic residues" evidence="1">
    <location>
        <begin position="332"/>
        <end position="342"/>
    </location>
</feature>
<feature type="region of interest" description="Disordered" evidence="1">
    <location>
        <begin position="283"/>
        <end position="351"/>
    </location>
</feature>
<sequence>MMFEVDWSDFGSERVGQRRARKETDHEVKKQDMPAAAEPASGKTPPPESKSTLSLFGSIGLKRNSLSVRSKKKDLPAIDVAKVDGKPKRRSLLSPRSATISTVSTTTRSSVMSDQSFVALTVGGNNCTDGMHAKWEDPVDRSSKESMLSKSTCITIPNTGPHGEGPSRSQENLNTKLVQSLDDAGSYVVPTVETTYEESRGSIRGDAAVGIDTSIVTESMKAQPTVFSPPPSSATAPSNPEKSVSEFISDWHDSISTSSMQMSTAVSQHETRIESVGKVLLPPITHSASSSPRTPSSDTKKSSYTVIPPLRHPKLRINGAAAWKPPDSSKTTLDRMEPHTPESKQAGSPKSDIMYEATLEAMAIQREIKRVGFATLQVILARLNEDWGNTKDPMIYAQLETEKKRWMLSAMYRLGHRIQPGIPETLVTPTTPCRPDTQSKIATSVASGPPRTSLGSMKPFLKGPRILSLFDSQSTTAYLAALHSDDTLTHVSPLPLHNLLYPNIRPLYSAVTSSLSFSDNSYMSVHSLSMPSLLAGQEVPRLLKGIRHCLTSRGALHMILIDPSPASRSLGPKLREWLDQNLIIHLEAEFRCISPSRLFPRWLKDARLRGEGSTVTKVQFPAVFHQDANGNINGSEEGTSPIETELQSVVGRMLWQEVWGKAVRGNLWWWDDQECVEECIQYGTYFEYFLIEAVKED</sequence>
<keyword evidence="3" id="KW-1185">Reference proteome</keyword>
<organism evidence="2 3">
    <name type="scientific">Cladorrhinum samala</name>
    <dbReference type="NCBI Taxonomy" id="585594"/>
    <lineage>
        <taxon>Eukaryota</taxon>
        <taxon>Fungi</taxon>
        <taxon>Dikarya</taxon>
        <taxon>Ascomycota</taxon>
        <taxon>Pezizomycotina</taxon>
        <taxon>Sordariomycetes</taxon>
        <taxon>Sordariomycetidae</taxon>
        <taxon>Sordariales</taxon>
        <taxon>Podosporaceae</taxon>
        <taxon>Cladorrhinum</taxon>
    </lineage>
</organism>
<evidence type="ECO:0000256" key="1">
    <source>
        <dbReference type="SAM" id="MobiDB-lite"/>
    </source>
</evidence>
<feature type="compositionally biased region" description="Basic and acidic residues" evidence="1">
    <location>
        <begin position="11"/>
        <end position="32"/>
    </location>
</feature>
<reference evidence="2" key="2">
    <citation type="submission" date="2023-06" db="EMBL/GenBank/DDBJ databases">
        <authorList>
            <consortium name="Lawrence Berkeley National Laboratory"/>
            <person name="Mondo S.J."/>
            <person name="Hensen N."/>
            <person name="Bonometti L."/>
            <person name="Westerberg I."/>
            <person name="Brannstrom I.O."/>
            <person name="Guillou S."/>
            <person name="Cros-Aarteil S."/>
            <person name="Calhoun S."/>
            <person name="Haridas S."/>
            <person name="Kuo A."/>
            <person name="Pangilinan J."/>
            <person name="Riley R."/>
            <person name="Labutti K."/>
            <person name="Andreopoulos B."/>
            <person name="Lipzen A."/>
            <person name="Chen C."/>
            <person name="Yanf M."/>
            <person name="Daum C."/>
            <person name="Ng V."/>
            <person name="Clum A."/>
            <person name="Steindorff A."/>
            <person name="Ohm R."/>
            <person name="Martin F."/>
            <person name="Silar P."/>
            <person name="Natvig D."/>
            <person name="Lalanne C."/>
            <person name="Gautier V."/>
            <person name="Ament-Velasquez S.L."/>
            <person name="Kruys A."/>
            <person name="Hutchinson M.I."/>
            <person name="Powell A.J."/>
            <person name="Barry K."/>
            <person name="Miller A.N."/>
            <person name="Grigoriev I.V."/>
            <person name="Debuchy R."/>
            <person name="Gladieux P."/>
            <person name="Thoren M.H."/>
            <person name="Johannesson H."/>
        </authorList>
    </citation>
    <scope>NUCLEOTIDE SEQUENCE</scope>
    <source>
        <strain evidence="2">PSN324</strain>
    </source>
</reference>
<feature type="region of interest" description="Disordered" evidence="1">
    <location>
        <begin position="1"/>
        <end position="54"/>
    </location>
</feature>
<comment type="caution">
    <text evidence="2">The sequence shown here is derived from an EMBL/GenBank/DDBJ whole genome shotgun (WGS) entry which is preliminary data.</text>
</comment>
<evidence type="ECO:0000313" key="3">
    <source>
        <dbReference type="Proteomes" id="UP001321749"/>
    </source>
</evidence>
<dbReference type="Proteomes" id="UP001321749">
    <property type="component" value="Unassembled WGS sequence"/>
</dbReference>
<feature type="compositionally biased region" description="Low complexity" evidence="1">
    <location>
        <begin position="287"/>
        <end position="297"/>
    </location>
</feature>
<dbReference type="EMBL" id="MU864928">
    <property type="protein sequence ID" value="KAK4467098.1"/>
    <property type="molecule type" value="Genomic_DNA"/>
</dbReference>
<feature type="region of interest" description="Disordered" evidence="1">
    <location>
        <begin position="222"/>
        <end position="244"/>
    </location>
</feature>
<proteinExistence type="predicted"/>
<dbReference type="AlphaFoldDB" id="A0AAV9I6L9"/>